<feature type="compositionally biased region" description="Basic and acidic residues" evidence="1">
    <location>
        <begin position="1"/>
        <end position="11"/>
    </location>
</feature>
<gene>
    <name evidence="3" type="ordered locus">Francci3_1200</name>
</gene>
<dbReference type="EMBL" id="CP000249">
    <property type="protein sequence ID" value="ABD10578.1"/>
    <property type="molecule type" value="Genomic_DNA"/>
</dbReference>
<dbReference type="KEGG" id="fra:Francci3_1200"/>
<dbReference type="eggNOG" id="ENOG5033NB5">
    <property type="taxonomic scope" value="Bacteria"/>
</dbReference>
<keyword evidence="3" id="KW-0238">DNA-binding</keyword>
<dbReference type="Pfam" id="PF12728">
    <property type="entry name" value="HTH_17"/>
    <property type="match status" value="1"/>
</dbReference>
<dbReference type="InterPro" id="IPR010093">
    <property type="entry name" value="SinI_DNA-bd"/>
</dbReference>
<evidence type="ECO:0000259" key="2">
    <source>
        <dbReference type="Pfam" id="PF12728"/>
    </source>
</evidence>
<evidence type="ECO:0000256" key="1">
    <source>
        <dbReference type="SAM" id="MobiDB-lite"/>
    </source>
</evidence>
<feature type="region of interest" description="Disordered" evidence="1">
    <location>
        <begin position="1"/>
        <end position="25"/>
    </location>
</feature>
<name>Q2JDR4_FRACC</name>
<keyword evidence="4" id="KW-1185">Reference proteome</keyword>
<dbReference type="AlphaFoldDB" id="Q2JDR4"/>
<feature type="region of interest" description="Disordered" evidence="1">
    <location>
        <begin position="78"/>
        <end position="98"/>
    </location>
</feature>
<dbReference type="HOGENOM" id="CLU_2329636_0_0_11"/>
<accession>Q2JDR4</accession>
<dbReference type="Proteomes" id="UP000001937">
    <property type="component" value="Chromosome"/>
</dbReference>
<sequence>MADTAPRDNRTPTRPASKPTPATLPAPCRAVYTVAEAAHMLSLSLASTYDLLRRGDLPGRRLGRRWVIPRDRFHTWLDNLPAADPHDTDPADGQDNQP</sequence>
<evidence type="ECO:0000313" key="4">
    <source>
        <dbReference type="Proteomes" id="UP000001937"/>
    </source>
</evidence>
<organism evidence="3 4">
    <name type="scientific">Frankia casuarinae (strain DSM 45818 / CECT 9043 / HFP020203 / CcI3)</name>
    <dbReference type="NCBI Taxonomy" id="106370"/>
    <lineage>
        <taxon>Bacteria</taxon>
        <taxon>Bacillati</taxon>
        <taxon>Actinomycetota</taxon>
        <taxon>Actinomycetes</taxon>
        <taxon>Frankiales</taxon>
        <taxon>Frankiaceae</taxon>
        <taxon>Frankia</taxon>
    </lineage>
</organism>
<evidence type="ECO:0000313" key="3">
    <source>
        <dbReference type="EMBL" id="ABD10578.1"/>
    </source>
</evidence>
<protein>
    <submittedName>
        <fullName evidence="3">Excisionase/Xis, DNA-binding</fullName>
    </submittedName>
</protein>
<dbReference type="GO" id="GO:0003677">
    <property type="term" value="F:DNA binding"/>
    <property type="evidence" value="ECO:0007669"/>
    <property type="project" value="UniProtKB-KW"/>
</dbReference>
<dbReference type="RefSeq" id="WP_011435644.1">
    <property type="nucleotide sequence ID" value="NC_007777.1"/>
</dbReference>
<dbReference type="STRING" id="106370.Francci3_1200"/>
<dbReference type="NCBIfam" id="TIGR01764">
    <property type="entry name" value="excise"/>
    <property type="match status" value="1"/>
</dbReference>
<dbReference type="InterPro" id="IPR041657">
    <property type="entry name" value="HTH_17"/>
</dbReference>
<proteinExistence type="predicted"/>
<reference evidence="3 4" key="1">
    <citation type="journal article" date="2007" name="Genome Res.">
        <title>Genome characteristics of facultatively symbiotic Frankia sp. strains reflect host range and host plant biogeography.</title>
        <authorList>
            <person name="Normand P."/>
            <person name="Lapierre P."/>
            <person name="Tisa L.S."/>
            <person name="Gogarten J.P."/>
            <person name="Alloisio N."/>
            <person name="Bagnarol E."/>
            <person name="Bassi C.A."/>
            <person name="Berry A.M."/>
            <person name="Bickhart D.M."/>
            <person name="Choisne N."/>
            <person name="Couloux A."/>
            <person name="Cournoyer B."/>
            <person name="Cruveiller S."/>
            <person name="Daubin V."/>
            <person name="Demange N."/>
            <person name="Francino M.P."/>
            <person name="Goltsman E."/>
            <person name="Huang Y."/>
            <person name="Kopp O.R."/>
            <person name="Labarre L."/>
            <person name="Lapidus A."/>
            <person name="Lavire C."/>
            <person name="Marechal J."/>
            <person name="Martinez M."/>
            <person name="Mastronunzio J.E."/>
            <person name="Mullin B.C."/>
            <person name="Niemann J."/>
            <person name="Pujic P."/>
            <person name="Rawnsley T."/>
            <person name="Rouy Z."/>
            <person name="Schenowitz C."/>
            <person name="Sellstedt A."/>
            <person name="Tavares F."/>
            <person name="Tomkins J.P."/>
            <person name="Vallenet D."/>
            <person name="Valverde C."/>
            <person name="Wall L.G."/>
            <person name="Wang Y."/>
            <person name="Medigue C."/>
            <person name="Benson D.R."/>
        </authorList>
    </citation>
    <scope>NUCLEOTIDE SEQUENCE [LARGE SCALE GENOMIC DNA]</scope>
    <source>
        <strain evidence="4">DSM 45818 / CECT 9043 / CcI3</strain>
    </source>
</reference>
<feature type="domain" description="Helix-turn-helix" evidence="2">
    <location>
        <begin position="31"/>
        <end position="79"/>
    </location>
</feature>